<organism evidence="3 4">
    <name type="scientific">Triparma retinervis</name>
    <dbReference type="NCBI Taxonomy" id="2557542"/>
    <lineage>
        <taxon>Eukaryota</taxon>
        <taxon>Sar</taxon>
        <taxon>Stramenopiles</taxon>
        <taxon>Ochrophyta</taxon>
        <taxon>Bolidophyceae</taxon>
        <taxon>Parmales</taxon>
        <taxon>Triparmaceae</taxon>
        <taxon>Triparma</taxon>
    </lineage>
</organism>
<gene>
    <name evidence="3" type="ORF">TrRE_jg9598</name>
</gene>
<evidence type="ECO:0000313" key="3">
    <source>
        <dbReference type="EMBL" id="GMH67868.1"/>
    </source>
</evidence>
<evidence type="ECO:0000256" key="2">
    <source>
        <dbReference type="SAM" id="MobiDB-lite"/>
    </source>
</evidence>
<feature type="region of interest" description="Disordered" evidence="2">
    <location>
        <begin position="1"/>
        <end position="52"/>
    </location>
</feature>
<accession>A0A9W7AEQ3</accession>
<protein>
    <submittedName>
        <fullName evidence="3">Uncharacterized protein</fullName>
    </submittedName>
</protein>
<sequence>MDPLATPPSPLLGGSSPLILSSSSSSSPGSQSPSPPLVLVSKKREGKDVKKLPADLEGNFRELKRLKVLGDKGRGGERLEGVEVTISNGAGDEYFVQDPTIETHRTILGIKNVLEVEREVERRKKEIRELEKILEQELRA</sequence>
<evidence type="ECO:0000256" key="1">
    <source>
        <dbReference type="SAM" id="Coils"/>
    </source>
</evidence>
<dbReference type="AlphaFoldDB" id="A0A9W7AEQ3"/>
<feature type="compositionally biased region" description="Basic and acidic residues" evidence="2">
    <location>
        <begin position="42"/>
        <end position="52"/>
    </location>
</feature>
<keyword evidence="4" id="KW-1185">Reference proteome</keyword>
<dbReference type="Proteomes" id="UP001165082">
    <property type="component" value="Unassembled WGS sequence"/>
</dbReference>
<feature type="coiled-coil region" evidence="1">
    <location>
        <begin position="113"/>
        <end position="140"/>
    </location>
</feature>
<reference evidence="3" key="1">
    <citation type="submission" date="2022-07" db="EMBL/GenBank/DDBJ databases">
        <title>Genome analysis of Parmales, a sister group of diatoms, reveals the evolutionary specialization of diatoms from phago-mixotrophs to photoautotrophs.</title>
        <authorList>
            <person name="Ban H."/>
            <person name="Sato S."/>
            <person name="Yoshikawa S."/>
            <person name="Kazumasa Y."/>
            <person name="Nakamura Y."/>
            <person name="Ichinomiya M."/>
            <person name="Saitoh K."/>
            <person name="Sato N."/>
            <person name="Blanc-Mathieu R."/>
            <person name="Endo H."/>
            <person name="Kuwata A."/>
            <person name="Ogata H."/>
        </authorList>
    </citation>
    <scope>NUCLEOTIDE SEQUENCE</scope>
</reference>
<proteinExistence type="predicted"/>
<feature type="compositionally biased region" description="Pro residues" evidence="2">
    <location>
        <begin position="1"/>
        <end position="10"/>
    </location>
</feature>
<dbReference type="EMBL" id="BRXZ01002684">
    <property type="protein sequence ID" value="GMH67868.1"/>
    <property type="molecule type" value="Genomic_DNA"/>
</dbReference>
<comment type="caution">
    <text evidence="3">The sequence shown here is derived from an EMBL/GenBank/DDBJ whole genome shotgun (WGS) entry which is preliminary data.</text>
</comment>
<evidence type="ECO:0000313" key="4">
    <source>
        <dbReference type="Proteomes" id="UP001165082"/>
    </source>
</evidence>
<name>A0A9W7AEQ3_9STRA</name>
<dbReference type="OrthoDB" id="10599071at2759"/>
<keyword evidence="1" id="KW-0175">Coiled coil</keyword>
<feature type="compositionally biased region" description="Low complexity" evidence="2">
    <location>
        <begin position="11"/>
        <end position="40"/>
    </location>
</feature>